<proteinExistence type="inferred from homology"/>
<evidence type="ECO:0000256" key="5">
    <source>
        <dbReference type="ARBA" id="ARBA00022723"/>
    </source>
</evidence>
<dbReference type="Proteomes" id="UP000247409">
    <property type="component" value="Unassembled WGS sequence"/>
</dbReference>
<dbReference type="GO" id="GO:0006729">
    <property type="term" value="P:tetrahydrobiopterin biosynthetic process"/>
    <property type="evidence" value="ECO:0007669"/>
    <property type="project" value="UniProtKB-UniPathway"/>
</dbReference>
<dbReference type="EMBL" id="NBIV01000127">
    <property type="protein sequence ID" value="PXF43398.1"/>
    <property type="molecule type" value="Genomic_DNA"/>
</dbReference>
<dbReference type="GO" id="GO:0046872">
    <property type="term" value="F:metal ion binding"/>
    <property type="evidence" value="ECO:0007669"/>
    <property type="project" value="UniProtKB-KW"/>
</dbReference>
<evidence type="ECO:0000256" key="4">
    <source>
        <dbReference type="ARBA" id="ARBA00013100"/>
    </source>
</evidence>
<comment type="cofactor">
    <cofactor evidence="1">
        <name>Zn(2+)</name>
        <dbReference type="ChEBI" id="CHEBI:29105"/>
    </cofactor>
</comment>
<comment type="similarity">
    <text evidence="3">Belongs to the PTPS family.</text>
</comment>
<dbReference type="InterPro" id="IPR007115">
    <property type="entry name" value="6-PTP_synth/QueD"/>
</dbReference>
<dbReference type="Gene3D" id="3.30.479.10">
    <property type="entry name" value="6-pyruvoyl tetrahydropterin synthase/QueD"/>
    <property type="match status" value="1"/>
</dbReference>
<keyword evidence="11" id="KW-1185">Reference proteome</keyword>
<organism evidence="10 11">
    <name type="scientific">Gracilariopsis chorda</name>
    <dbReference type="NCBI Taxonomy" id="448386"/>
    <lineage>
        <taxon>Eukaryota</taxon>
        <taxon>Rhodophyta</taxon>
        <taxon>Florideophyceae</taxon>
        <taxon>Rhodymeniophycidae</taxon>
        <taxon>Gracilariales</taxon>
        <taxon>Gracilariaceae</taxon>
        <taxon>Gracilariopsis</taxon>
    </lineage>
</organism>
<keyword evidence="6" id="KW-0862">Zinc</keyword>
<sequence length="118" mass="13461">MIAHSFTGNEFGPAQKMHGATYVVDCEFITDKLESHLNWVVDIGEASTVLKEVLSEFNYKNLDELEEFQGQNTTTEFMCRQVFDRVADRFKGKFVGAIRIKMSESHIAWASYTGIVEE</sequence>
<evidence type="ECO:0000313" key="10">
    <source>
        <dbReference type="EMBL" id="PXF43398.1"/>
    </source>
</evidence>
<reference evidence="10 11" key="1">
    <citation type="journal article" date="2018" name="Mol. Biol. Evol.">
        <title>Analysis of the draft genome of the red seaweed Gracilariopsis chorda provides insights into genome size evolution in Rhodophyta.</title>
        <authorList>
            <person name="Lee J."/>
            <person name="Yang E.C."/>
            <person name="Graf L."/>
            <person name="Yang J.H."/>
            <person name="Qiu H."/>
            <person name="Zel Zion U."/>
            <person name="Chan C.X."/>
            <person name="Stephens T.G."/>
            <person name="Weber A.P.M."/>
            <person name="Boo G.H."/>
            <person name="Boo S.M."/>
            <person name="Kim K.M."/>
            <person name="Shin Y."/>
            <person name="Jung M."/>
            <person name="Lee S.J."/>
            <person name="Yim H.S."/>
            <person name="Lee J.H."/>
            <person name="Bhattacharya D."/>
            <person name="Yoon H.S."/>
        </authorList>
    </citation>
    <scope>NUCLEOTIDE SEQUENCE [LARGE SCALE GENOMIC DNA]</scope>
    <source>
        <strain evidence="10 11">SKKU-2015</strain>
        <tissue evidence="10">Whole body</tissue>
    </source>
</reference>
<evidence type="ECO:0000256" key="2">
    <source>
        <dbReference type="ARBA" id="ARBA00005126"/>
    </source>
</evidence>
<dbReference type="UniPathway" id="UPA00849">
    <property type="reaction ID" value="UER00819"/>
</dbReference>
<dbReference type="EMBL" id="NBIV01000127">
    <property type="protein sequence ID" value="PXF43383.1"/>
    <property type="molecule type" value="Genomic_DNA"/>
</dbReference>
<dbReference type="AlphaFoldDB" id="A0A2V3IMU5"/>
<dbReference type="InterPro" id="IPR038418">
    <property type="entry name" value="6-PTP_synth/QueD_sf"/>
</dbReference>
<dbReference type="PANTHER" id="PTHR12589:SF7">
    <property type="entry name" value="6-PYRUVOYL TETRAHYDROBIOPTERIN SYNTHASE"/>
    <property type="match status" value="1"/>
</dbReference>
<protein>
    <recommendedName>
        <fullName evidence="4">6-pyruvoyltetrahydropterin synthase</fullName>
        <ecNumber evidence="4">4.2.3.12</ecNumber>
    </recommendedName>
</protein>
<accession>A0A2V3IMU5</accession>
<evidence type="ECO:0000256" key="3">
    <source>
        <dbReference type="ARBA" id="ARBA00009164"/>
    </source>
</evidence>
<comment type="caution">
    <text evidence="10">The sequence shown here is derived from an EMBL/GenBank/DDBJ whole genome shotgun (WGS) entry which is preliminary data.</text>
</comment>
<evidence type="ECO:0000256" key="6">
    <source>
        <dbReference type="ARBA" id="ARBA00022833"/>
    </source>
</evidence>
<dbReference type="OrthoDB" id="188652at2759"/>
<evidence type="ECO:0000256" key="8">
    <source>
        <dbReference type="ARBA" id="ARBA00023239"/>
    </source>
</evidence>
<dbReference type="PANTHER" id="PTHR12589">
    <property type="entry name" value="PYRUVOYL TETRAHYDROBIOPTERIN SYNTHASE"/>
    <property type="match status" value="1"/>
</dbReference>
<keyword evidence="8" id="KW-0456">Lyase</keyword>
<evidence type="ECO:0000256" key="7">
    <source>
        <dbReference type="ARBA" id="ARBA00023007"/>
    </source>
</evidence>
<evidence type="ECO:0000313" key="9">
    <source>
        <dbReference type="EMBL" id="PXF43383.1"/>
    </source>
</evidence>
<keyword evidence="5" id="KW-0479">Metal-binding</keyword>
<name>A0A2V3IMU5_9FLOR</name>
<comment type="pathway">
    <text evidence="2">Cofactor biosynthesis; tetrahydrobiopterin biosynthesis; tetrahydrobiopterin from 7,8-dihydroneopterin triphosphate: step 1/3.</text>
</comment>
<keyword evidence="7" id="KW-0783">Tetrahydrobiopterin biosynthesis</keyword>
<dbReference type="EC" id="4.2.3.12" evidence="4"/>
<dbReference type="Pfam" id="PF01242">
    <property type="entry name" value="PTPS"/>
    <property type="match status" value="1"/>
</dbReference>
<dbReference type="GO" id="GO:0003874">
    <property type="term" value="F:6-pyruvoyltetrahydropterin synthase activity"/>
    <property type="evidence" value="ECO:0007669"/>
    <property type="project" value="UniProtKB-EC"/>
</dbReference>
<dbReference type="SUPFAM" id="SSF55620">
    <property type="entry name" value="Tetrahydrobiopterin biosynthesis enzymes-like"/>
    <property type="match status" value="1"/>
</dbReference>
<evidence type="ECO:0000313" key="11">
    <source>
        <dbReference type="Proteomes" id="UP000247409"/>
    </source>
</evidence>
<gene>
    <name evidence="9" type="ORF">BWQ96_06878</name>
    <name evidence="10" type="ORF">BWQ96_06893</name>
</gene>
<evidence type="ECO:0000256" key="1">
    <source>
        <dbReference type="ARBA" id="ARBA00001947"/>
    </source>
</evidence>